<accession>A0A3N2D8L2</accession>
<keyword evidence="6" id="KW-1185">Reference proteome</keyword>
<dbReference type="InterPro" id="IPR015854">
    <property type="entry name" value="ABC_transpr_LolD-like"/>
</dbReference>
<dbReference type="InterPro" id="IPR017871">
    <property type="entry name" value="ABC_transporter-like_CS"/>
</dbReference>
<evidence type="ECO:0000313" key="5">
    <source>
        <dbReference type="EMBL" id="ROR95794.1"/>
    </source>
</evidence>
<evidence type="ECO:0000313" key="6">
    <source>
        <dbReference type="Proteomes" id="UP000275356"/>
    </source>
</evidence>
<dbReference type="PROSITE" id="PS00211">
    <property type="entry name" value="ABC_TRANSPORTER_1"/>
    <property type="match status" value="1"/>
</dbReference>
<comment type="caution">
    <text evidence="5">The sequence shown here is derived from an EMBL/GenBank/DDBJ whole genome shotgun (WGS) entry which is preliminary data.</text>
</comment>
<evidence type="ECO:0000256" key="2">
    <source>
        <dbReference type="ARBA" id="ARBA00022741"/>
    </source>
</evidence>
<dbReference type="PANTHER" id="PTHR24220">
    <property type="entry name" value="IMPORT ATP-BINDING PROTEIN"/>
    <property type="match status" value="1"/>
</dbReference>
<reference evidence="5 6" key="1">
    <citation type="submission" date="2018-11" db="EMBL/GenBank/DDBJ databases">
        <title>Sequencing the genomes of 1000 actinobacteria strains.</title>
        <authorList>
            <person name="Klenk H.-P."/>
        </authorList>
    </citation>
    <scope>NUCLEOTIDE SEQUENCE [LARGE SCALE GENOMIC DNA]</scope>
    <source>
        <strain evidence="5 6">DSM 13521</strain>
    </source>
</reference>
<dbReference type="SUPFAM" id="SSF52540">
    <property type="entry name" value="P-loop containing nucleoside triphosphate hydrolases"/>
    <property type="match status" value="1"/>
</dbReference>
<evidence type="ECO:0000259" key="4">
    <source>
        <dbReference type="PROSITE" id="PS50893"/>
    </source>
</evidence>
<dbReference type="InterPro" id="IPR003593">
    <property type="entry name" value="AAA+_ATPase"/>
</dbReference>
<keyword evidence="5" id="KW-0449">Lipoprotein</keyword>
<dbReference type="OrthoDB" id="9802264at2"/>
<dbReference type="InterPro" id="IPR003439">
    <property type="entry name" value="ABC_transporter-like_ATP-bd"/>
</dbReference>
<keyword evidence="1" id="KW-0813">Transport</keyword>
<keyword evidence="3" id="KW-0067">ATP-binding</keyword>
<protein>
    <submittedName>
        <fullName evidence="5">ABC-type lipoprotein export system ATPase subunit</fullName>
    </submittedName>
</protein>
<dbReference type="CDD" id="cd03255">
    <property type="entry name" value="ABC_MJ0796_LolCDE_FtsE"/>
    <property type="match status" value="1"/>
</dbReference>
<dbReference type="Proteomes" id="UP000275356">
    <property type="component" value="Unassembled WGS sequence"/>
</dbReference>
<dbReference type="Pfam" id="PF00005">
    <property type="entry name" value="ABC_tran"/>
    <property type="match status" value="1"/>
</dbReference>
<dbReference type="InterPro" id="IPR017911">
    <property type="entry name" value="MacB-like_ATP-bd"/>
</dbReference>
<dbReference type="GO" id="GO:0022857">
    <property type="term" value="F:transmembrane transporter activity"/>
    <property type="evidence" value="ECO:0007669"/>
    <property type="project" value="TreeGrafter"/>
</dbReference>
<name>A0A3N2D8L2_9MICO</name>
<dbReference type="GO" id="GO:0005524">
    <property type="term" value="F:ATP binding"/>
    <property type="evidence" value="ECO:0007669"/>
    <property type="project" value="UniProtKB-KW"/>
</dbReference>
<evidence type="ECO:0000256" key="3">
    <source>
        <dbReference type="ARBA" id="ARBA00022840"/>
    </source>
</evidence>
<gene>
    <name evidence="5" type="ORF">EDD28_0356</name>
</gene>
<sequence length="283" mass="30672">MIVCEDLVRIFRGEGVEVQALQGLSLRIEKGELVAVVGASGSGKSTLLNILSAQDVPSAGAVRVAGRDLTSLGRRGRVGYRREHVGFVWQQTGQNLVPYLTAAENVALPMMVAGTARARRGRSGELLDLLEVGELADRRPEEMSGGQQQRVAIAVALANEPDVLLADEPTGQLDEETSATVLEAIRRVNAETGVTTLIVTHDRAVSDHVARTVQIRDGRVAGEVHRSQGEGGEHHSPQEYTVIDRVGRLQLPSEYVARLQLIDRVRLTLEPDHVEVHPGKEQS</sequence>
<dbReference type="PROSITE" id="PS50893">
    <property type="entry name" value="ABC_TRANSPORTER_2"/>
    <property type="match status" value="1"/>
</dbReference>
<dbReference type="GO" id="GO:0005886">
    <property type="term" value="C:plasma membrane"/>
    <property type="evidence" value="ECO:0007669"/>
    <property type="project" value="TreeGrafter"/>
</dbReference>
<proteinExistence type="predicted"/>
<organism evidence="5 6">
    <name type="scientific">Salana multivorans</name>
    <dbReference type="NCBI Taxonomy" id="120377"/>
    <lineage>
        <taxon>Bacteria</taxon>
        <taxon>Bacillati</taxon>
        <taxon>Actinomycetota</taxon>
        <taxon>Actinomycetes</taxon>
        <taxon>Micrococcales</taxon>
        <taxon>Beutenbergiaceae</taxon>
        <taxon>Salana</taxon>
    </lineage>
</organism>
<dbReference type="Gene3D" id="3.40.50.300">
    <property type="entry name" value="P-loop containing nucleotide triphosphate hydrolases"/>
    <property type="match status" value="1"/>
</dbReference>
<feature type="domain" description="ABC transporter" evidence="4">
    <location>
        <begin position="2"/>
        <end position="242"/>
    </location>
</feature>
<evidence type="ECO:0000256" key="1">
    <source>
        <dbReference type="ARBA" id="ARBA00022448"/>
    </source>
</evidence>
<dbReference type="PANTHER" id="PTHR24220:SF685">
    <property type="entry name" value="ABC TRANSPORTER RELATED"/>
    <property type="match status" value="1"/>
</dbReference>
<dbReference type="SMART" id="SM00382">
    <property type="entry name" value="AAA"/>
    <property type="match status" value="1"/>
</dbReference>
<dbReference type="GO" id="GO:0016887">
    <property type="term" value="F:ATP hydrolysis activity"/>
    <property type="evidence" value="ECO:0007669"/>
    <property type="project" value="InterPro"/>
</dbReference>
<dbReference type="EMBL" id="RKHQ01000001">
    <property type="protein sequence ID" value="ROR95794.1"/>
    <property type="molecule type" value="Genomic_DNA"/>
</dbReference>
<dbReference type="AlphaFoldDB" id="A0A3N2D8L2"/>
<dbReference type="RefSeq" id="WP_123738063.1">
    <property type="nucleotide sequence ID" value="NZ_RKHQ01000001.1"/>
</dbReference>
<keyword evidence="2" id="KW-0547">Nucleotide-binding</keyword>
<dbReference type="InterPro" id="IPR027417">
    <property type="entry name" value="P-loop_NTPase"/>
</dbReference>